<sequence length="926" mass="102501">MSGATEETATERRTKLIEVSLPLEAINRESAREKSIRHGHPSTLHLWWARRPLAAARAMLFAQLVDDPSARPDLYPSEEEQKAARQELFDLIEEMVPWEATRDERIMRKVREKIAESNGGSVPPVLDPFAGGGTIPLEAHRLGLEAHASDLNPVPVIINKALIEIPPRWAGRKPVSPNAELRTDDWPGASGLAEDVRQYGQWMREQAHARIGAHYPTAKLEDGSKATVIAWLWARTVACPNPACGVEMPLVRSFWLSKKRDRPAYVVPEIADGKVTFTIGGPKGQPREGTVDGKGAECLVCGDRAPLKYVRDEGVAKRMGTVMMAVVAEGKRQRLYLPPTSEHVEAANVLQPVDVPESELPEQALGFRVQGYGMRKHADLFTNRQLLALTTFSDLVAEAREKAERDAGNANMCEAEAAEYAKAVALYLGLAFSRTADLNNSIVTWSNSRDQARNLFARQAIPMAWDFVEVSPFANAAGDLQVSVATAGRVLDVLPTTDVPGHVAQADATTRTYDKHVINTDPPYYDNIGYADLSDFFYVWLRRSLGGIYPEVMSTILTPKELELIASSYRHGNREKAEDHFERGFVKTFTHMRAGHHADYPLVVYYAFKQSETDDESGIASTGWETMLNGLIQAGWTVTATWPVRTERTGRSISIGTNALASSVVLACRPRHITASTTDRRGFLRALRSELPDKLRKLQEGNLAPVDLPQSAIGPGIAVFSRYAKVTEPDGSAMRVRTALGLINDVLADVLNEQEGEFDQGTRWAIRWFEQFQWGKGTFGEAETLAKAYNVSVKGLQDAHITRSGDSKVWLVVPGELPESYDPETDTRISVWEAAMHLSRLLEGKGSGSGLGPAGELLAGIRRRGEFDEDTIRDLAHLLYSICDRRRWSESGQRFNNLASAWSDLQTEARTAEKRGPSKPTHQPLF</sequence>
<gene>
    <name evidence="2" type="ORF">EBN88_03400</name>
</gene>
<organism evidence="2 3">
    <name type="scientific">Streptomyces triticirhizae</name>
    <dbReference type="NCBI Taxonomy" id="2483353"/>
    <lineage>
        <taxon>Bacteria</taxon>
        <taxon>Bacillati</taxon>
        <taxon>Actinomycetota</taxon>
        <taxon>Actinomycetes</taxon>
        <taxon>Kitasatosporales</taxon>
        <taxon>Streptomycetaceae</taxon>
        <taxon>Streptomyces</taxon>
    </lineage>
</organism>
<name>A0A3M2MDW2_9ACTN</name>
<dbReference type="InterPro" id="IPR029063">
    <property type="entry name" value="SAM-dependent_MTases_sf"/>
</dbReference>
<feature type="domain" description="DUF1156" evidence="1">
    <location>
        <begin position="21"/>
        <end position="90"/>
    </location>
</feature>
<dbReference type="RefSeq" id="WP_122182270.1">
    <property type="nucleotide sequence ID" value="NZ_RFFJ01000008.1"/>
</dbReference>
<evidence type="ECO:0000313" key="2">
    <source>
        <dbReference type="EMBL" id="RMI45408.1"/>
    </source>
</evidence>
<protein>
    <submittedName>
        <fullName evidence="2">DUF1156 domain-containing protein</fullName>
    </submittedName>
</protein>
<proteinExistence type="predicted"/>
<dbReference type="Proteomes" id="UP000278673">
    <property type="component" value="Unassembled WGS sequence"/>
</dbReference>
<dbReference type="SUPFAM" id="SSF53335">
    <property type="entry name" value="S-adenosyl-L-methionine-dependent methyltransferases"/>
    <property type="match status" value="1"/>
</dbReference>
<dbReference type="InterPro" id="IPR009537">
    <property type="entry name" value="DUF1156"/>
</dbReference>
<accession>A0A3M2MDW2</accession>
<reference evidence="2 3" key="1">
    <citation type="submission" date="2018-10" db="EMBL/GenBank/DDBJ databases">
        <title>Isolation, diversity and antifungal activity of actinobacteria from wheat.</title>
        <authorList>
            <person name="Han C."/>
        </authorList>
    </citation>
    <scope>NUCLEOTIDE SEQUENCE [LARGE SCALE GENOMIC DNA]</scope>
    <source>
        <strain evidence="2 3">NEAU-YY642</strain>
    </source>
</reference>
<comment type="caution">
    <text evidence="2">The sequence shown here is derived from an EMBL/GenBank/DDBJ whole genome shotgun (WGS) entry which is preliminary data.</text>
</comment>
<evidence type="ECO:0000259" key="1">
    <source>
        <dbReference type="Pfam" id="PF06634"/>
    </source>
</evidence>
<evidence type="ECO:0000313" key="3">
    <source>
        <dbReference type="Proteomes" id="UP000278673"/>
    </source>
</evidence>
<keyword evidence="3" id="KW-1185">Reference proteome</keyword>
<dbReference type="Pfam" id="PF06634">
    <property type="entry name" value="DUF1156"/>
    <property type="match status" value="1"/>
</dbReference>
<dbReference type="AlphaFoldDB" id="A0A3M2MDW2"/>
<dbReference type="EMBL" id="RFFJ01000008">
    <property type="protein sequence ID" value="RMI45408.1"/>
    <property type="molecule type" value="Genomic_DNA"/>
</dbReference>